<keyword evidence="6 8" id="KW-0249">Electron transport</keyword>
<dbReference type="NCBIfam" id="NF006739">
    <property type="entry name" value="PRK09267.1-5"/>
    <property type="match status" value="1"/>
</dbReference>
<dbReference type="Pfam" id="PF00258">
    <property type="entry name" value="Flavodoxin_1"/>
    <property type="match status" value="1"/>
</dbReference>
<dbReference type="EMBL" id="WACR01000004">
    <property type="protein sequence ID" value="KAB1064783.1"/>
    <property type="molecule type" value="Genomic_DNA"/>
</dbReference>
<comment type="caution">
    <text evidence="10">The sequence shown here is derived from an EMBL/GenBank/DDBJ whole genome shotgun (WGS) entry which is preliminary data.</text>
</comment>
<dbReference type="PROSITE" id="PS50902">
    <property type="entry name" value="FLAVODOXIN_LIKE"/>
    <property type="match status" value="1"/>
</dbReference>
<dbReference type="PANTHER" id="PTHR42809">
    <property type="entry name" value="FLAVODOXIN 2"/>
    <property type="match status" value="1"/>
</dbReference>
<evidence type="ECO:0000256" key="2">
    <source>
        <dbReference type="ARBA" id="ARBA00005267"/>
    </source>
</evidence>
<dbReference type="AlphaFoldDB" id="A0A6N6M5I2"/>
<organism evidence="10 11">
    <name type="scientific">Salibacter halophilus</name>
    <dbReference type="NCBI Taxonomy" id="1803916"/>
    <lineage>
        <taxon>Bacteria</taxon>
        <taxon>Pseudomonadati</taxon>
        <taxon>Bacteroidota</taxon>
        <taxon>Flavobacteriia</taxon>
        <taxon>Flavobacteriales</taxon>
        <taxon>Salibacteraceae</taxon>
        <taxon>Salibacter</taxon>
    </lineage>
</organism>
<dbReference type="PROSITE" id="PS00201">
    <property type="entry name" value="FLAVODOXIN"/>
    <property type="match status" value="1"/>
</dbReference>
<dbReference type="InterPro" id="IPR050619">
    <property type="entry name" value="Flavodoxin"/>
</dbReference>
<dbReference type="GO" id="GO:0010181">
    <property type="term" value="F:FMN binding"/>
    <property type="evidence" value="ECO:0007669"/>
    <property type="project" value="UniProtKB-UniRule"/>
</dbReference>
<evidence type="ECO:0000256" key="3">
    <source>
        <dbReference type="ARBA" id="ARBA00022448"/>
    </source>
</evidence>
<dbReference type="Gene3D" id="3.40.50.360">
    <property type="match status" value="1"/>
</dbReference>
<name>A0A6N6M5I2_9FLAO</name>
<protein>
    <recommendedName>
        <fullName evidence="8">Flavodoxin</fullName>
    </recommendedName>
</protein>
<proteinExistence type="inferred from homology"/>
<sequence>MEKIGLFYGSDTGCTEAVAEMIQEQIGEDIIELLDAYDIEPEDFDKYDKIIIGLSTWHDGQLVSAWDDFYEDFKEVDFTGKTVAIFGLGDQYGYSTYFIDGVGILGDVVLKNGGKLIGYWPTDGFEHDESKAETEDGEYFMGLALDEDNQDEMTEERVTKWVEQIKKEFPIDS</sequence>
<evidence type="ECO:0000256" key="8">
    <source>
        <dbReference type="PIRNR" id="PIRNR038996"/>
    </source>
</evidence>
<dbReference type="PRINTS" id="PR00369">
    <property type="entry name" value="FLAVODOXIN"/>
</dbReference>
<dbReference type="RefSeq" id="WP_151167102.1">
    <property type="nucleotide sequence ID" value="NZ_WACR01000004.1"/>
</dbReference>
<dbReference type="InterPro" id="IPR001094">
    <property type="entry name" value="Flavdoxin-like"/>
</dbReference>
<dbReference type="NCBIfam" id="TIGR01752">
    <property type="entry name" value="flav_long"/>
    <property type="match status" value="1"/>
</dbReference>
<evidence type="ECO:0000259" key="9">
    <source>
        <dbReference type="PROSITE" id="PS50902"/>
    </source>
</evidence>
<gene>
    <name evidence="10" type="ORF">F3059_05350</name>
</gene>
<dbReference type="InterPro" id="IPR001226">
    <property type="entry name" value="Flavodoxin_CS"/>
</dbReference>
<evidence type="ECO:0000256" key="1">
    <source>
        <dbReference type="ARBA" id="ARBA00001917"/>
    </source>
</evidence>
<dbReference type="PANTHER" id="PTHR42809:SF1">
    <property type="entry name" value="FLAVODOXIN 1"/>
    <property type="match status" value="1"/>
</dbReference>
<evidence type="ECO:0000256" key="6">
    <source>
        <dbReference type="ARBA" id="ARBA00022982"/>
    </source>
</evidence>
<keyword evidence="3 8" id="KW-0813">Transport</keyword>
<dbReference type="GO" id="GO:0009055">
    <property type="term" value="F:electron transfer activity"/>
    <property type="evidence" value="ECO:0007669"/>
    <property type="project" value="UniProtKB-UniRule"/>
</dbReference>
<reference evidence="10 11" key="1">
    <citation type="submission" date="2019-09" db="EMBL/GenBank/DDBJ databases">
        <title>Genomes of Cryomorphaceae.</title>
        <authorList>
            <person name="Bowman J.P."/>
        </authorList>
    </citation>
    <scope>NUCLEOTIDE SEQUENCE [LARGE SCALE GENOMIC DNA]</scope>
    <source>
        <strain evidence="10 11">KCTC 52047</strain>
    </source>
</reference>
<dbReference type="SUPFAM" id="SSF52218">
    <property type="entry name" value="Flavoproteins"/>
    <property type="match status" value="1"/>
</dbReference>
<dbReference type="InterPro" id="IPR029039">
    <property type="entry name" value="Flavoprotein-like_sf"/>
</dbReference>
<keyword evidence="7" id="KW-0535">Nitrogen fixation</keyword>
<evidence type="ECO:0000256" key="5">
    <source>
        <dbReference type="ARBA" id="ARBA00022643"/>
    </source>
</evidence>
<evidence type="ECO:0000313" key="11">
    <source>
        <dbReference type="Proteomes" id="UP000435357"/>
    </source>
</evidence>
<comment type="cofactor">
    <cofactor evidence="1 8">
        <name>FMN</name>
        <dbReference type="ChEBI" id="CHEBI:58210"/>
    </cofactor>
</comment>
<accession>A0A6N6M5I2</accession>
<keyword evidence="5 8" id="KW-0288">FMN</keyword>
<feature type="domain" description="Flavodoxin-like" evidence="9">
    <location>
        <begin position="4"/>
        <end position="166"/>
    </location>
</feature>
<dbReference type="OrthoDB" id="9790745at2"/>
<evidence type="ECO:0000313" key="10">
    <source>
        <dbReference type="EMBL" id="KAB1064783.1"/>
    </source>
</evidence>
<dbReference type="Proteomes" id="UP000435357">
    <property type="component" value="Unassembled WGS sequence"/>
</dbReference>
<evidence type="ECO:0000256" key="4">
    <source>
        <dbReference type="ARBA" id="ARBA00022630"/>
    </source>
</evidence>
<comment type="function">
    <text evidence="8">Low-potential electron donor to a number of redox enzymes.</text>
</comment>
<evidence type="ECO:0000256" key="7">
    <source>
        <dbReference type="ARBA" id="ARBA00023231"/>
    </source>
</evidence>
<dbReference type="PIRSF" id="PIRSF038996">
    <property type="entry name" value="FldA"/>
    <property type="match status" value="1"/>
</dbReference>
<dbReference type="InterPro" id="IPR008254">
    <property type="entry name" value="Flavodoxin/NO_synth"/>
</dbReference>
<keyword evidence="4 8" id="KW-0285">Flavoprotein</keyword>
<dbReference type="InterPro" id="IPR010086">
    <property type="entry name" value="Flavodoxin_lc"/>
</dbReference>
<keyword evidence="11" id="KW-1185">Reference proteome</keyword>
<comment type="similarity">
    <text evidence="2 8">Belongs to the flavodoxin family.</text>
</comment>